<organism evidence="1 2">
    <name type="scientific">Molorchus minor</name>
    <dbReference type="NCBI Taxonomy" id="1323400"/>
    <lineage>
        <taxon>Eukaryota</taxon>
        <taxon>Metazoa</taxon>
        <taxon>Ecdysozoa</taxon>
        <taxon>Arthropoda</taxon>
        <taxon>Hexapoda</taxon>
        <taxon>Insecta</taxon>
        <taxon>Pterygota</taxon>
        <taxon>Neoptera</taxon>
        <taxon>Endopterygota</taxon>
        <taxon>Coleoptera</taxon>
        <taxon>Polyphaga</taxon>
        <taxon>Cucujiformia</taxon>
        <taxon>Chrysomeloidea</taxon>
        <taxon>Cerambycidae</taxon>
        <taxon>Lamiinae</taxon>
        <taxon>Monochamini</taxon>
        <taxon>Molorchus</taxon>
    </lineage>
</organism>
<dbReference type="EMBL" id="JAPWTJ010000129">
    <property type="protein sequence ID" value="KAJ8982375.1"/>
    <property type="molecule type" value="Genomic_DNA"/>
</dbReference>
<dbReference type="InterPro" id="IPR036179">
    <property type="entry name" value="Ig-like_dom_sf"/>
</dbReference>
<gene>
    <name evidence="1" type="ORF">NQ317_006962</name>
</gene>
<dbReference type="Proteomes" id="UP001162164">
    <property type="component" value="Unassembled WGS sequence"/>
</dbReference>
<comment type="caution">
    <text evidence="1">The sequence shown here is derived from an EMBL/GenBank/DDBJ whole genome shotgun (WGS) entry which is preliminary data.</text>
</comment>
<evidence type="ECO:0000313" key="2">
    <source>
        <dbReference type="Proteomes" id="UP001162164"/>
    </source>
</evidence>
<evidence type="ECO:0000313" key="1">
    <source>
        <dbReference type="EMBL" id="KAJ8982375.1"/>
    </source>
</evidence>
<sequence length="107" mass="12323">MIRGMSLHLVELRIPSHVIRNQSARLECHFDLDDETLYSVKWYKDGNEFYRYVPRDMPPTQTFPLPGVTVDVPIAIDSNFKKNFEELGAASSHEMSKSDVIPENVKL</sequence>
<protein>
    <recommendedName>
        <fullName evidence="3">Beat protein</fullName>
    </recommendedName>
</protein>
<evidence type="ECO:0008006" key="3">
    <source>
        <dbReference type="Google" id="ProtNLM"/>
    </source>
</evidence>
<keyword evidence="2" id="KW-1185">Reference proteome</keyword>
<reference evidence="1" key="1">
    <citation type="journal article" date="2023" name="Insect Mol. Biol.">
        <title>Genome sequencing provides insights into the evolution of gene families encoding plant cell wall-degrading enzymes in longhorned beetles.</title>
        <authorList>
            <person name="Shin N.R."/>
            <person name="Okamura Y."/>
            <person name="Kirsch R."/>
            <person name="Pauchet Y."/>
        </authorList>
    </citation>
    <scope>NUCLEOTIDE SEQUENCE</scope>
    <source>
        <strain evidence="1">MMC_N1</strain>
    </source>
</reference>
<accession>A0ABQ9JVN1</accession>
<dbReference type="PANTHER" id="PTHR21261">
    <property type="entry name" value="BEAT PROTEIN"/>
    <property type="match status" value="1"/>
</dbReference>
<dbReference type="SUPFAM" id="SSF48726">
    <property type="entry name" value="Immunoglobulin"/>
    <property type="match status" value="1"/>
</dbReference>
<name>A0ABQ9JVN1_9CUCU</name>
<proteinExistence type="predicted"/>
<dbReference type="PANTHER" id="PTHR21261:SF15">
    <property type="entry name" value="BEATEN PATH IIIA, ISOFORM D-RELATED"/>
    <property type="match status" value="1"/>
</dbReference>